<keyword evidence="4" id="KW-1185">Reference proteome</keyword>
<feature type="compositionally biased region" description="Basic and acidic residues" evidence="1">
    <location>
        <begin position="61"/>
        <end position="83"/>
    </location>
</feature>
<accession>A0A9P3H5E3</accession>
<dbReference type="EMBL" id="BQFW01000004">
    <property type="protein sequence ID" value="GJJ70440.1"/>
    <property type="molecule type" value="Genomic_DNA"/>
</dbReference>
<sequence>MKLQSPRFAGLTLVAAICLGALQAQAHDPHQHRQQQQQHHPHANAVEQNHHHQNSGNQLQAEKHAKDHSHHAPADKAGEEKAAWNHGRHHHHKKPKYFCSAVELVCDHVVLERILCPVDILPPIIMDGTGVKAEYSPEFSGQNNGKKPNCKVIGEPRYVNMHGVCYEKPPPICPIVLNDASSAEDGYEGGDDEDDMEDGNDEADEEDMEDSNDEADEEDVGVEGADAESLEEDSARLRKRHHHLKKRSHCRQAHKPDTVPLPHYGGNNDTWAGLCVQPGFFCADRLFACGLDPKVLYSCDKIGYPPNINATCTETCVNGVRDGQAKCDGDAPVPEGQRWPLSLQPLRRA</sequence>
<feature type="region of interest" description="Disordered" evidence="1">
    <location>
        <begin position="177"/>
        <end position="232"/>
    </location>
</feature>
<feature type="region of interest" description="Disordered" evidence="1">
    <location>
        <begin position="27"/>
        <end position="88"/>
    </location>
</feature>
<evidence type="ECO:0000256" key="2">
    <source>
        <dbReference type="SAM" id="SignalP"/>
    </source>
</evidence>
<reference evidence="3" key="2">
    <citation type="journal article" date="2022" name="Microbiol. Resour. Announc.">
        <title>Whole-Genome Sequence of Entomortierella parvispora E1425, a Mucoromycotan Fungus Associated with Burkholderiaceae-Related Endosymbiotic Bacteria.</title>
        <authorList>
            <person name="Herlambang A."/>
            <person name="Guo Y."/>
            <person name="Takashima Y."/>
            <person name="Narisawa K."/>
            <person name="Ohta H."/>
            <person name="Nishizawa T."/>
        </authorList>
    </citation>
    <scope>NUCLEOTIDE SEQUENCE</scope>
    <source>
        <strain evidence="3">E1425</strain>
    </source>
</reference>
<evidence type="ECO:0000256" key="1">
    <source>
        <dbReference type="SAM" id="MobiDB-lite"/>
    </source>
</evidence>
<evidence type="ECO:0000313" key="3">
    <source>
        <dbReference type="EMBL" id="GJJ70440.1"/>
    </source>
</evidence>
<dbReference type="AlphaFoldDB" id="A0A9P3H5E3"/>
<dbReference type="Proteomes" id="UP000827284">
    <property type="component" value="Unassembled WGS sequence"/>
</dbReference>
<name>A0A9P3H5E3_9FUNG</name>
<comment type="caution">
    <text evidence="3">The sequence shown here is derived from an EMBL/GenBank/DDBJ whole genome shotgun (WGS) entry which is preliminary data.</text>
</comment>
<feature type="chain" id="PRO_5040256691" evidence="2">
    <location>
        <begin position="27"/>
        <end position="349"/>
    </location>
</feature>
<reference evidence="3" key="1">
    <citation type="submission" date="2021-11" db="EMBL/GenBank/DDBJ databases">
        <authorList>
            <person name="Herlambang A."/>
            <person name="Guo Y."/>
            <person name="Takashima Y."/>
            <person name="Nishizawa T."/>
        </authorList>
    </citation>
    <scope>NUCLEOTIDE SEQUENCE</scope>
    <source>
        <strain evidence="3">E1425</strain>
    </source>
</reference>
<protein>
    <submittedName>
        <fullName evidence="3">Uncharacterized protein</fullName>
    </submittedName>
</protein>
<feature type="signal peptide" evidence="2">
    <location>
        <begin position="1"/>
        <end position="26"/>
    </location>
</feature>
<organism evidence="3 4">
    <name type="scientific">Entomortierella parvispora</name>
    <dbReference type="NCBI Taxonomy" id="205924"/>
    <lineage>
        <taxon>Eukaryota</taxon>
        <taxon>Fungi</taxon>
        <taxon>Fungi incertae sedis</taxon>
        <taxon>Mucoromycota</taxon>
        <taxon>Mortierellomycotina</taxon>
        <taxon>Mortierellomycetes</taxon>
        <taxon>Mortierellales</taxon>
        <taxon>Mortierellaceae</taxon>
        <taxon>Entomortierella</taxon>
    </lineage>
</organism>
<proteinExistence type="predicted"/>
<evidence type="ECO:0000313" key="4">
    <source>
        <dbReference type="Proteomes" id="UP000827284"/>
    </source>
</evidence>
<feature type="compositionally biased region" description="Acidic residues" evidence="1">
    <location>
        <begin position="185"/>
        <end position="232"/>
    </location>
</feature>
<gene>
    <name evidence="3" type="ORF">EMPS_02789</name>
</gene>
<keyword evidence="2" id="KW-0732">Signal</keyword>